<evidence type="ECO:0000256" key="13">
    <source>
        <dbReference type="ARBA" id="ARBA00052985"/>
    </source>
</evidence>
<evidence type="ECO:0000256" key="7">
    <source>
        <dbReference type="ARBA" id="ARBA00023098"/>
    </source>
</evidence>
<evidence type="ECO:0000256" key="8">
    <source>
        <dbReference type="ARBA" id="ARBA00023160"/>
    </source>
</evidence>
<protein>
    <recommendedName>
        <fullName evidence="14">Beta-ketoacyl-[acyl-carrier-protein] synthase III</fullName>
        <shortName evidence="14">Beta-ketoacyl-ACP synthase III</shortName>
        <shortName evidence="14">KAS III</shortName>
        <ecNumber evidence="14">2.3.1.180</ecNumber>
    </recommendedName>
    <alternativeName>
        <fullName evidence="14">3-oxoacyl-[acyl-carrier-protein] synthase 3</fullName>
    </alternativeName>
    <alternativeName>
        <fullName evidence="14">3-oxoacyl-[acyl-carrier-protein] synthase III</fullName>
    </alternativeName>
</protein>
<keyword evidence="18" id="KW-1185">Reference proteome</keyword>
<keyword evidence="14" id="KW-0511">Multifunctional enzyme</keyword>
<evidence type="ECO:0000256" key="5">
    <source>
        <dbReference type="ARBA" id="ARBA00022679"/>
    </source>
</evidence>
<feature type="active site" evidence="14">
    <location>
        <position position="118"/>
    </location>
</feature>
<dbReference type="SUPFAM" id="SSF53901">
    <property type="entry name" value="Thiolase-like"/>
    <property type="match status" value="1"/>
</dbReference>
<dbReference type="NCBIfam" id="NF006829">
    <property type="entry name" value="PRK09352.1"/>
    <property type="match status" value="1"/>
</dbReference>
<comment type="catalytic activity">
    <reaction evidence="12">
        <text>2-methylpropanoyl-CoA + malonyl-[ACP] + H(+) = 4-methyl-3-oxopentanoyl-[ACP] + CO2 + CoA</text>
        <dbReference type="Rhea" id="RHEA:42268"/>
        <dbReference type="Rhea" id="RHEA-COMP:9623"/>
        <dbReference type="Rhea" id="RHEA-COMP:9940"/>
        <dbReference type="ChEBI" id="CHEBI:15378"/>
        <dbReference type="ChEBI" id="CHEBI:16526"/>
        <dbReference type="ChEBI" id="CHEBI:57287"/>
        <dbReference type="ChEBI" id="CHEBI:57338"/>
        <dbReference type="ChEBI" id="CHEBI:78449"/>
        <dbReference type="ChEBI" id="CHEBI:78820"/>
        <dbReference type="EC" id="2.3.1.300"/>
    </reaction>
    <physiologicalReaction direction="left-to-right" evidence="12">
        <dbReference type="Rhea" id="RHEA:42269"/>
    </physiologicalReaction>
</comment>
<dbReference type="Pfam" id="PF08541">
    <property type="entry name" value="ACP_syn_III_C"/>
    <property type="match status" value="1"/>
</dbReference>
<comment type="catalytic activity">
    <reaction evidence="10">
        <text>malonyl-[ACP] + acetyl-CoA + H(+) = 3-oxobutanoyl-[ACP] + CO2 + CoA</text>
        <dbReference type="Rhea" id="RHEA:12080"/>
        <dbReference type="Rhea" id="RHEA-COMP:9623"/>
        <dbReference type="Rhea" id="RHEA-COMP:9625"/>
        <dbReference type="ChEBI" id="CHEBI:15378"/>
        <dbReference type="ChEBI" id="CHEBI:16526"/>
        <dbReference type="ChEBI" id="CHEBI:57287"/>
        <dbReference type="ChEBI" id="CHEBI:57288"/>
        <dbReference type="ChEBI" id="CHEBI:78449"/>
        <dbReference type="ChEBI" id="CHEBI:78450"/>
        <dbReference type="EC" id="2.3.1.180"/>
    </reaction>
    <physiologicalReaction direction="left-to-right" evidence="10">
        <dbReference type="Rhea" id="RHEA:12081"/>
    </physiologicalReaction>
</comment>
<dbReference type="CDD" id="cd00830">
    <property type="entry name" value="KAS_III"/>
    <property type="match status" value="1"/>
</dbReference>
<comment type="subcellular location">
    <subcellularLocation>
        <location evidence="14">Cytoplasm</location>
    </subcellularLocation>
</comment>
<dbReference type="RefSeq" id="WP_314802746.1">
    <property type="nucleotide sequence ID" value="NZ_CP130319.1"/>
</dbReference>
<name>A0AA96LR64_9BACL</name>
<evidence type="ECO:0000256" key="1">
    <source>
        <dbReference type="ARBA" id="ARBA00005194"/>
    </source>
</evidence>
<dbReference type="InterPro" id="IPR016039">
    <property type="entry name" value="Thiolase-like"/>
</dbReference>
<comment type="catalytic activity">
    <reaction evidence="13">
        <text>3-methylbutanoyl-CoA + malonyl-[ACP] + H(+) = 5-methyl-3-oxohexanoyl-[ACP] + CO2 + CoA</text>
        <dbReference type="Rhea" id="RHEA:42272"/>
        <dbReference type="Rhea" id="RHEA-COMP:9623"/>
        <dbReference type="Rhea" id="RHEA-COMP:9941"/>
        <dbReference type="ChEBI" id="CHEBI:15378"/>
        <dbReference type="ChEBI" id="CHEBI:16526"/>
        <dbReference type="ChEBI" id="CHEBI:57287"/>
        <dbReference type="ChEBI" id="CHEBI:57345"/>
        <dbReference type="ChEBI" id="CHEBI:78449"/>
        <dbReference type="ChEBI" id="CHEBI:78822"/>
        <dbReference type="EC" id="2.3.1.300"/>
    </reaction>
    <physiologicalReaction direction="left-to-right" evidence="13">
        <dbReference type="Rhea" id="RHEA:42273"/>
    </physiologicalReaction>
</comment>
<dbReference type="AlphaFoldDB" id="A0AA96LR64"/>
<dbReference type="PANTHER" id="PTHR34069">
    <property type="entry name" value="3-OXOACYL-[ACYL-CARRIER-PROTEIN] SYNTHASE 3"/>
    <property type="match status" value="1"/>
</dbReference>
<keyword evidence="3 14" id="KW-0963">Cytoplasm</keyword>
<dbReference type="EMBL" id="CP130319">
    <property type="protein sequence ID" value="WNR45747.1"/>
    <property type="molecule type" value="Genomic_DNA"/>
</dbReference>
<dbReference type="NCBIfam" id="TIGR00747">
    <property type="entry name" value="fabH"/>
    <property type="match status" value="1"/>
</dbReference>
<organism evidence="17 18">
    <name type="scientific">Paenibacillus roseopurpureus</name>
    <dbReference type="NCBI Taxonomy" id="2918901"/>
    <lineage>
        <taxon>Bacteria</taxon>
        <taxon>Bacillati</taxon>
        <taxon>Bacillota</taxon>
        <taxon>Bacilli</taxon>
        <taxon>Bacillales</taxon>
        <taxon>Paenibacillaceae</taxon>
        <taxon>Paenibacillus</taxon>
    </lineage>
</organism>
<keyword evidence="8 14" id="KW-0275">Fatty acid biosynthesis</keyword>
<feature type="active site" evidence="14">
    <location>
        <position position="285"/>
    </location>
</feature>
<keyword evidence="6 14" id="KW-0276">Fatty acid metabolism</keyword>
<dbReference type="Gene3D" id="3.40.47.10">
    <property type="match status" value="1"/>
</dbReference>
<dbReference type="GO" id="GO:0033818">
    <property type="term" value="F:beta-ketoacyl-acyl-carrier-protein synthase III activity"/>
    <property type="evidence" value="ECO:0007669"/>
    <property type="project" value="UniProtKB-UniRule"/>
</dbReference>
<evidence type="ECO:0000256" key="9">
    <source>
        <dbReference type="ARBA" id="ARBA00023315"/>
    </source>
</evidence>
<comment type="pathway">
    <text evidence="1 14">Lipid metabolism; fatty acid biosynthesis.</text>
</comment>
<dbReference type="GO" id="GO:0006633">
    <property type="term" value="P:fatty acid biosynthetic process"/>
    <property type="evidence" value="ECO:0007669"/>
    <property type="project" value="UniProtKB-UniRule"/>
</dbReference>
<evidence type="ECO:0000256" key="2">
    <source>
        <dbReference type="ARBA" id="ARBA00008642"/>
    </source>
</evidence>
<dbReference type="InterPro" id="IPR004655">
    <property type="entry name" value="FabH"/>
</dbReference>
<feature type="active site" evidence="14">
    <location>
        <position position="255"/>
    </location>
</feature>
<dbReference type="GO" id="GO:0004315">
    <property type="term" value="F:3-oxoacyl-[acyl-carrier-protein] synthase activity"/>
    <property type="evidence" value="ECO:0007669"/>
    <property type="project" value="InterPro"/>
</dbReference>
<evidence type="ECO:0000256" key="10">
    <source>
        <dbReference type="ARBA" id="ARBA00051096"/>
    </source>
</evidence>
<dbReference type="InterPro" id="IPR013751">
    <property type="entry name" value="ACP_syn_III_N"/>
</dbReference>
<comment type="catalytic activity">
    <reaction evidence="11">
        <text>(2S)-2-methylbutanoyl-CoA + malonyl-[ACP] + H(+) = (4S)-4-methyl-3-oxohexanoyl-[ACP] + CO2 + CoA</text>
        <dbReference type="Rhea" id="RHEA:42276"/>
        <dbReference type="Rhea" id="RHEA-COMP:9623"/>
        <dbReference type="Rhea" id="RHEA-COMP:17148"/>
        <dbReference type="ChEBI" id="CHEBI:15378"/>
        <dbReference type="ChEBI" id="CHEBI:16526"/>
        <dbReference type="ChEBI" id="CHEBI:57287"/>
        <dbReference type="ChEBI" id="CHEBI:78449"/>
        <dbReference type="ChEBI" id="CHEBI:88166"/>
        <dbReference type="ChEBI" id="CHEBI:167462"/>
        <dbReference type="EC" id="2.3.1.300"/>
    </reaction>
    <physiologicalReaction direction="left-to-right" evidence="11">
        <dbReference type="Rhea" id="RHEA:42277"/>
    </physiologicalReaction>
</comment>
<evidence type="ECO:0000256" key="3">
    <source>
        <dbReference type="ARBA" id="ARBA00022490"/>
    </source>
</evidence>
<comment type="subunit">
    <text evidence="14">Homodimer.</text>
</comment>
<feature type="domain" description="Beta-ketoacyl-[acyl-carrier-protein] synthase III C-terminal" evidence="15">
    <location>
        <begin position="241"/>
        <end position="328"/>
    </location>
</feature>
<reference evidence="17" key="1">
    <citation type="submission" date="2022-02" db="EMBL/GenBank/DDBJ databases">
        <title>Paenibacillus sp. MBLB1832 Whole Genome Shotgun Sequencing.</title>
        <authorList>
            <person name="Hwang C.Y."/>
            <person name="Cho E.-S."/>
            <person name="Seo M.-J."/>
        </authorList>
    </citation>
    <scope>NUCLEOTIDE SEQUENCE</scope>
    <source>
        <strain evidence="17">MBLB1832</strain>
    </source>
</reference>
<dbReference type="GO" id="GO:0044550">
    <property type="term" value="P:secondary metabolite biosynthetic process"/>
    <property type="evidence" value="ECO:0007669"/>
    <property type="project" value="TreeGrafter"/>
</dbReference>
<dbReference type="InterPro" id="IPR013747">
    <property type="entry name" value="ACP_syn_III_C"/>
</dbReference>
<dbReference type="Proteomes" id="UP001304650">
    <property type="component" value="Chromosome"/>
</dbReference>
<keyword evidence="9 14" id="KW-0012">Acyltransferase</keyword>
<evidence type="ECO:0000313" key="18">
    <source>
        <dbReference type="Proteomes" id="UP001304650"/>
    </source>
</evidence>
<dbReference type="FunFam" id="3.40.47.10:FF:000004">
    <property type="entry name" value="3-oxoacyl-[acyl-carrier-protein] synthase 3"/>
    <property type="match status" value="1"/>
</dbReference>
<comment type="domain">
    <text evidence="14">The last Arg residue of the ACP-binding site is essential for the weak association between ACP/AcpP and FabH.</text>
</comment>
<keyword evidence="5 14" id="KW-0808">Transferase</keyword>
<evidence type="ECO:0000256" key="12">
    <source>
        <dbReference type="ARBA" id="ARBA00052467"/>
    </source>
</evidence>
<dbReference type="PANTHER" id="PTHR34069:SF2">
    <property type="entry name" value="BETA-KETOACYL-[ACYL-CARRIER-PROTEIN] SYNTHASE III"/>
    <property type="match status" value="1"/>
</dbReference>
<evidence type="ECO:0000256" key="4">
    <source>
        <dbReference type="ARBA" id="ARBA00022516"/>
    </source>
</evidence>
<evidence type="ECO:0000313" key="17">
    <source>
        <dbReference type="EMBL" id="WNR45747.1"/>
    </source>
</evidence>
<gene>
    <name evidence="14" type="primary">fabH</name>
    <name evidence="17" type="ORF">MJB10_06500</name>
</gene>
<evidence type="ECO:0000259" key="16">
    <source>
        <dbReference type="Pfam" id="PF08545"/>
    </source>
</evidence>
<evidence type="ECO:0000256" key="6">
    <source>
        <dbReference type="ARBA" id="ARBA00022832"/>
    </source>
</evidence>
<dbReference type="EC" id="2.3.1.180" evidence="14"/>
<sequence length="329" mass="35419">MPSSLPLQARLTAIGTYVPSRILTNEELSHWVDTNDEWIVQRTGIRERRIAEEHEFTSHLCIAAVNNMLTRYPDALTNVELIIVATHTPDLSSTPVACLVQAHFGLAHTGAYDLNATCAGFTYALHTASALVSAGAHRKILVIGADALSKITDYSDRSTCILFGDGAGAVIVEHDAEQPSFLAHHIGSDGTGAKHVYRTGLAADLNGAPLIGNGKLVQNGREVYRFAVSTVPQGIEQLLIKSGLSTSDIDWFIPHSANLRMIDSICEKSGIPIEQTLYSLEYFGNTSAASIPLALDLGIREEKVQDGDTMLLYGFGGGLTHAGLIIRWG</sequence>
<evidence type="ECO:0000259" key="15">
    <source>
        <dbReference type="Pfam" id="PF08541"/>
    </source>
</evidence>
<dbReference type="Pfam" id="PF08545">
    <property type="entry name" value="ACP_syn_III"/>
    <property type="match status" value="1"/>
</dbReference>
<evidence type="ECO:0000256" key="11">
    <source>
        <dbReference type="ARBA" id="ARBA00052407"/>
    </source>
</evidence>
<comment type="function">
    <text evidence="14">Catalyzes the condensation reaction of fatty acid synthesis by the addition to an acyl acceptor of two carbons from malonyl-ACP. Catalyzes the first condensation reaction which initiates fatty acid synthesis and may therefore play a role in governing the total rate of fatty acid production. Possesses both acetoacetyl-ACP synthase and acetyl transacylase activities. Its substrate specificity determines the biosynthesis of branched-chain and/or straight-chain of fatty acids.</text>
</comment>
<dbReference type="GO" id="GO:0005737">
    <property type="term" value="C:cytoplasm"/>
    <property type="evidence" value="ECO:0007669"/>
    <property type="project" value="UniProtKB-SubCell"/>
</dbReference>
<accession>A0AA96LR64</accession>
<comment type="similarity">
    <text evidence="2 14">Belongs to the thiolase-like superfamily. FabH family.</text>
</comment>
<proteinExistence type="inferred from homology"/>
<dbReference type="HAMAP" id="MF_01815">
    <property type="entry name" value="FabH"/>
    <property type="match status" value="1"/>
</dbReference>
<feature type="domain" description="Beta-ketoacyl-[acyl-carrier-protein] synthase III N-terminal" evidence="16">
    <location>
        <begin position="112"/>
        <end position="190"/>
    </location>
</feature>
<feature type="region of interest" description="ACP-binding" evidence="14">
    <location>
        <begin position="256"/>
        <end position="260"/>
    </location>
</feature>
<evidence type="ECO:0000256" key="14">
    <source>
        <dbReference type="HAMAP-Rule" id="MF_01815"/>
    </source>
</evidence>
<keyword evidence="7 14" id="KW-0443">Lipid metabolism</keyword>
<dbReference type="KEGG" id="proo:MJB10_06500"/>
<keyword evidence="4 14" id="KW-0444">Lipid biosynthesis</keyword>